<feature type="domain" description="Fibronectin type-III" evidence="3">
    <location>
        <begin position="648"/>
        <end position="745"/>
    </location>
</feature>
<dbReference type="InterPro" id="IPR013783">
    <property type="entry name" value="Ig-like_fold"/>
</dbReference>
<comment type="caution">
    <text evidence="4">The sequence shown here is derived from an EMBL/GenBank/DDBJ whole genome shotgun (WGS) entry which is preliminary data.</text>
</comment>
<accession>A0ABP0LSB6</accession>
<feature type="region of interest" description="Disordered" evidence="2">
    <location>
        <begin position="978"/>
        <end position="1008"/>
    </location>
</feature>
<feature type="domain" description="Fibronectin type-III" evidence="3">
    <location>
        <begin position="69"/>
        <end position="170"/>
    </location>
</feature>
<proteinExistence type="predicted"/>
<keyword evidence="1" id="KW-0677">Repeat</keyword>
<name>A0ABP0LSB6_9DINO</name>
<gene>
    <name evidence="4" type="ORF">SCF082_LOCUS24016</name>
</gene>
<dbReference type="CDD" id="cd00063">
    <property type="entry name" value="FN3"/>
    <property type="match status" value="3"/>
</dbReference>
<dbReference type="PROSITE" id="PS50853">
    <property type="entry name" value="FN3"/>
    <property type="match status" value="4"/>
</dbReference>
<feature type="domain" description="Fibronectin type-III" evidence="3">
    <location>
        <begin position="748"/>
        <end position="843"/>
    </location>
</feature>
<feature type="compositionally biased region" description="Basic and acidic residues" evidence="2">
    <location>
        <begin position="22"/>
        <end position="36"/>
    </location>
</feature>
<reference evidence="4 5" key="1">
    <citation type="submission" date="2024-02" db="EMBL/GenBank/DDBJ databases">
        <authorList>
            <person name="Chen Y."/>
            <person name="Shah S."/>
            <person name="Dougan E. K."/>
            <person name="Thang M."/>
            <person name="Chan C."/>
        </authorList>
    </citation>
    <scope>NUCLEOTIDE SEQUENCE [LARGE SCALE GENOMIC DNA]</scope>
</reference>
<evidence type="ECO:0000313" key="5">
    <source>
        <dbReference type="Proteomes" id="UP001642464"/>
    </source>
</evidence>
<dbReference type="SMART" id="SM00060">
    <property type="entry name" value="FN3"/>
    <property type="match status" value="6"/>
</dbReference>
<keyword evidence="5" id="KW-1185">Reference proteome</keyword>
<evidence type="ECO:0000256" key="2">
    <source>
        <dbReference type="SAM" id="MobiDB-lite"/>
    </source>
</evidence>
<dbReference type="InterPro" id="IPR050991">
    <property type="entry name" value="ECM_Regulatory_Proteins"/>
</dbReference>
<feature type="region of interest" description="Disordered" evidence="2">
    <location>
        <begin position="9"/>
        <end position="48"/>
    </location>
</feature>
<dbReference type="PANTHER" id="PTHR46708">
    <property type="entry name" value="TENASCIN"/>
    <property type="match status" value="1"/>
</dbReference>
<dbReference type="InterPro" id="IPR003961">
    <property type="entry name" value="FN3_dom"/>
</dbReference>
<sequence length="1640" mass="177137">MAWRLCRRRGRFDPARRPTTGDVRRPESVTRAKQGDGDDQSLCGESTGESGFASFATPDVPGCHAQALPPSWVVGSEATASSVSLTWSPGQEVENCSFLHWEVQVQPENQATYGPAAGCPEASLRNMSSCVVIGLQSATSHTFRVREVCQESTSSSDWAVTSVPISTLLVPAQAPSGLRASEATSSSVTIQWDVPQLNDWLCASVASTRRRHDWPGLAELEGGGERTWGELADFFEEATHPLPIVDLGNWSSSTGCSFFSSSCESTCTANGLPSNAQIDVEAETPVVRVSCTQAEAESDWTSASFQTLPVPWCHGAAALVSKTISVSQHGRDSGNEHLLTYLLSNGGQIGQKVEMCCTLETCTYPDTAAATAAGSWSAAAPRVRGGSTNLVATASSDMMRELNPQSGSMDPSGQVVTFHLGRVVQVPAGAVVQLSLSEIFTGGGDGPALAAYTVELREVFGTWALPSGRPVLTMRDHPGVEESASLPVDRPVLCRASSAVKGLQGLNCDSNYEVRVAANCTNPLASGPFATVSFTTDVGELCLKQAPAPRSVMATALGVSSLAVAWVDASANASRNCSFSEWQVELRPSSSEGWSSACRVLELQVTDCVASGLPSNTAHHFRVREVCDDVGTWGYTAAAVSTAPVAAAPMVVQASSPQVSQMLVQWSSPELNDCLFSRFKLQWSVDSSSWQEVACGASNFCDSSCSAQSLPSNTAVTFRGRTICTEEALNGEWSNSSVPVSTLPRPSEPLVVHVNVWSYDAAELSWSRPVLNDCILQGWQVELLDSNLWTSGPGCQGLTADATGCNLTNLACDSDFQARVSTRCHSALADAEPRSVSFRTAAGAECLKRAGAPLGVLLLATSVSSATLTWEVQSSIVHDGGLAERRGTQTGASRGRIGVPRRDEAVLSLRTKEEEEASHLSDGRTANIDSMDQEGILCDPEEVAPLGWGEGTSKASGLAKADDSDCTFASWAVQLSPTEPGPSFSCASSLRDREAERPTRKRATGGTVPDSTSCIFSGLAENSSYVASIQELCAESSLASPSALSQVATTFSVPWPSVALQLPFPDETVERRPEECEIVKTPKESQRERAVLMVMYDVDVELPVVGSVKSLVAKLVDLSCRHCIRKCKESCKHDRAIICKGRKGFGLGLFVFTYDQRIPTSLWDHHTVLRRGLTVLVPLPEPFRDREDGSPLELSVLEEATQNDSPLEVAECMPKFFEADESTLKGLQSFSTEDLQLEAILEKVDGSLGLLHPPRDPATLEVIDGLPLLSSKSVGYSSDIAQVRVMLEEQHPNLRLPEGVTSLIVEVVRPEVQVCVPYSYQGFRLLAVMKEGAWLWEDAADAMAQELGMERPKRLSFEHVKPRGYGAGEAPSLSDVMAKAQAYVMGEDPHTLEEGWVVVFRNGLRLKVHTEVWNMVHAWWSNRINTKTVLPLLEDPRINQVPFSSLRECLCGPAATEKRRQNADALEALLRKLKPIYEECQVELRNVVKETAKKSLKELKVNGHPLVKIIQMVRGRQGWVESIPEEVDLETLLLSNEAVRHMFLPRAARAERELETTLDAAVLQGIETKLLRAVQMCLEVLPKNTTVPALEKDLQKPLPEEMVPLISGKGLILPDAFQRLTAVLARRTVAPEASRCKSDE</sequence>
<dbReference type="PANTHER" id="PTHR46708:SF2">
    <property type="entry name" value="FIBRONECTIN TYPE-III DOMAIN-CONTAINING PROTEIN"/>
    <property type="match status" value="1"/>
</dbReference>
<dbReference type="EMBL" id="CAXAMM010017668">
    <property type="protein sequence ID" value="CAK9041631.1"/>
    <property type="molecule type" value="Genomic_DNA"/>
</dbReference>
<organism evidence="4 5">
    <name type="scientific">Durusdinium trenchii</name>
    <dbReference type="NCBI Taxonomy" id="1381693"/>
    <lineage>
        <taxon>Eukaryota</taxon>
        <taxon>Sar</taxon>
        <taxon>Alveolata</taxon>
        <taxon>Dinophyceae</taxon>
        <taxon>Suessiales</taxon>
        <taxon>Symbiodiniaceae</taxon>
        <taxon>Durusdinium</taxon>
    </lineage>
</organism>
<evidence type="ECO:0000259" key="3">
    <source>
        <dbReference type="PROSITE" id="PS50853"/>
    </source>
</evidence>
<evidence type="ECO:0000313" key="4">
    <source>
        <dbReference type="EMBL" id="CAK9041631.1"/>
    </source>
</evidence>
<feature type="domain" description="Fibronectin type-III" evidence="3">
    <location>
        <begin position="548"/>
        <end position="645"/>
    </location>
</feature>
<dbReference type="InterPro" id="IPR036116">
    <property type="entry name" value="FN3_sf"/>
</dbReference>
<dbReference type="Gene3D" id="2.60.40.10">
    <property type="entry name" value="Immunoglobulins"/>
    <property type="match status" value="3"/>
</dbReference>
<evidence type="ECO:0000256" key="1">
    <source>
        <dbReference type="ARBA" id="ARBA00022737"/>
    </source>
</evidence>
<protein>
    <recommendedName>
        <fullName evidence="3">Fibronectin type-III domain-containing protein</fullName>
    </recommendedName>
</protein>
<dbReference type="Proteomes" id="UP001642464">
    <property type="component" value="Unassembled WGS sequence"/>
</dbReference>
<dbReference type="SUPFAM" id="SSF49265">
    <property type="entry name" value="Fibronectin type III"/>
    <property type="match status" value="3"/>
</dbReference>